<reference evidence="2" key="2">
    <citation type="submission" date="2018-08" db="UniProtKB">
        <authorList>
            <consortium name="EnsemblPlants"/>
        </authorList>
    </citation>
    <scope>IDENTIFICATION</scope>
    <source>
        <strain evidence="2">Yugu1</strain>
    </source>
</reference>
<organism evidence="2 3">
    <name type="scientific">Setaria italica</name>
    <name type="common">Foxtail millet</name>
    <name type="synonym">Panicum italicum</name>
    <dbReference type="NCBI Taxonomy" id="4555"/>
    <lineage>
        <taxon>Eukaryota</taxon>
        <taxon>Viridiplantae</taxon>
        <taxon>Streptophyta</taxon>
        <taxon>Embryophyta</taxon>
        <taxon>Tracheophyta</taxon>
        <taxon>Spermatophyta</taxon>
        <taxon>Magnoliopsida</taxon>
        <taxon>Liliopsida</taxon>
        <taxon>Poales</taxon>
        <taxon>Poaceae</taxon>
        <taxon>PACMAD clade</taxon>
        <taxon>Panicoideae</taxon>
        <taxon>Panicodae</taxon>
        <taxon>Paniceae</taxon>
        <taxon>Cenchrinae</taxon>
        <taxon>Setaria</taxon>
    </lineage>
</organism>
<dbReference type="EMBL" id="AGNK02002703">
    <property type="status" value="NOT_ANNOTATED_CDS"/>
    <property type="molecule type" value="Genomic_DNA"/>
</dbReference>
<dbReference type="InParanoid" id="K3Y453"/>
<accession>K3Y453</accession>
<proteinExistence type="predicted"/>
<dbReference type="EnsemblPlants" id="KQL12185">
    <property type="protein sequence ID" value="KQL12185"/>
    <property type="gene ID" value="SETIT_008991mg"/>
</dbReference>
<keyword evidence="3" id="KW-1185">Reference proteome</keyword>
<dbReference type="AlphaFoldDB" id="K3Y453"/>
<reference evidence="3" key="1">
    <citation type="journal article" date="2012" name="Nat. Biotechnol.">
        <title>Reference genome sequence of the model plant Setaria.</title>
        <authorList>
            <person name="Bennetzen J.L."/>
            <person name="Schmutz J."/>
            <person name="Wang H."/>
            <person name="Percifield R."/>
            <person name="Hawkins J."/>
            <person name="Pontaroli A.C."/>
            <person name="Estep M."/>
            <person name="Feng L."/>
            <person name="Vaughn J.N."/>
            <person name="Grimwood J."/>
            <person name="Jenkins J."/>
            <person name="Barry K."/>
            <person name="Lindquist E."/>
            <person name="Hellsten U."/>
            <person name="Deshpande S."/>
            <person name="Wang X."/>
            <person name="Wu X."/>
            <person name="Mitros T."/>
            <person name="Triplett J."/>
            <person name="Yang X."/>
            <person name="Ye C.Y."/>
            <person name="Mauro-Herrera M."/>
            <person name="Wang L."/>
            <person name="Li P."/>
            <person name="Sharma M."/>
            <person name="Sharma R."/>
            <person name="Ronald P.C."/>
            <person name="Panaud O."/>
            <person name="Kellogg E.A."/>
            <person name="Brutnell T.P."/>
            <person name="Doust A.N."/>
            <person name="Tuskan G.A."/>
            <person name="Rokhsar D."/>
            <person name="Devos K.M."/>
        </authorList>
    </citation>
    <scope>NUCLEOTIDE SEQUENCE [LARGE SCALE GENOMIC DNA]</scope>
    <source>
        <strain evidence="3">cv. Yugu1</strain>
    </source>
</reference>
<dbReference type="Proteomes" id="UP000004995">
    <property type="component" value="Unassembled WGS sequence"/>
</dbReference>
<evidence type="ECO:0000256" key="1">
    <source>
        <dbReference type="SAM" id="MobiDB-lite"/>
    </source>
</evidence>
<evidence type="ECO:0000313" key="2">
    <source>
        <dbReference type="EnsemblPlants" id="KQL12185"/>
    </source>
</evidence>
<dbReference type="Gramene" id="KQL12185">
    <property type="protein sequence ID" value="KQL12185"/>
    <property type="gene ID" value="SETIT_008991mg"/>
</dbReference>
<protein>
    <submittedName>
        <fullName evidence="2">Uncharacterized protein</fullName>
    </submittedName>
</protein>
<sequence length="84" mass="9045">MKGPMGRWRVRTLEAEHNKHIRTQSESLGRSRSGKSRGGGGTRGPQAALPESVDEDEGFYSMAGRGGSEKVLGSRHRPASISLP</sequence>
<feature type="region of interest" description="Disordered" evidence="1">
    <location>
        <begin position="1"/>
        <end position="84"/>
    </location>
</feature>
<name>K3Y453_SETIT</name>
<dbReference type="HOGENOM" id="CLU_2531761_0_0_1"/>
<evidence type="ECO:0000313" key="3">
    <source>
        <dbReference type="Proteomes" id="UP000004995"/>
    </source>
</evidence>